<gene>
    <name evidence="1" type="ORF">Cri9333_0503</name>
</gene>
<keyword evidence="1" id="KW-0347">Helicase</keyword>
<proteinExistence type="predicted"/>
<dbReference type="PATRIC" id="fig|1173022.3.peg.539"/>
<keyword evidence="1" id="KW-0067">ATP-binding</keyword>
<organism evidence="1 2">
    <name type="scientific">Crinalium epipsammum PCC 9333</name>
    <dbReference type="NCBI Taxonomy" id="1173022"/>
    <lineage>
        <taxon>Bacteria</taxon>
        <taxon>Bacillati</taxon>
        <taxon>Cyanobacteriota</taxon>
        <taxon>Cyanophyceae</taxon>
        <taxon>Gomontiellales</taxon>
        <taxon>Gomontiellaceae</taxon>
        <taxon>Crinalium</taxon>
    </lineage>
</organism>
<keyword evidence="2" id="KW-1185">Reference proteome</keyword>
<sequence>MKLTIKLQDLLKQNETAIAATSTLLGQGLAIINGTGVESITSEQLTLLFAGIPANWDFPELTEIFDASTLTETVANQLSQWIDQRLGREVELNPTPEPTTETSPTHLDIFELRQDVVGDYRRSLVTS</sequence>
<dbReference type="eggNOG" id="COG1205">
    <property type="taxonomic scope" value="Bacteria"/>
</dbReference>
<dbReference type="Proteomes" id="UP000010472">
    <property type="component" value="Chromosome"/>
</dbReference>
<protein>
    <submittedName>
        <fullName evidence="1">DEAD/DEAH box helicase domain-containing protein</fullName>
    </submittedName>
</protein>
<dbReference type="OrthoDB" id="9953147at2"/>
<dbReference type="AlphaFoldDB" id="K9VU21"/>
<dbReference type="EMBL" id="CP003620">
    <property type="protein sequence ID" value="AFZ11461.1"/>
    <property type="molecule type" value="Genomic_DNA"/>
</dbReference>
<reference evidence="1 2" key="1">
    <citation type="submission" date="2012-06" db="EMBL/GenBank/DDBJ databases">
        <title>Finished chromosome of genome of Crinalium epipsammum PCC 9333.</title>
        <authorList>
            <consortium name="US DOE Joint Genome Institute"/>
            <person name="Gugger M."/>
            <person name="Coursin T."/>
            <person name="Rippka R."/>
            <person name="Tandeau De Marsac N."/>
            <person name="Huntemann M."/>
            <person name="Wei C.-L."/>
            <person name="Han J."/>
            <person name="Detter J.C."/>
            <person name="Han C."/>
            <person name="Tapia R."/>
            <person name="Davenport K."/>
            <person name="Daligault H."/>
            <person name="Erkkila T."/>
            <person name="Gu W."/>
            <person name="Munk A.C.C."/>
            <person name="Teshima H."/>
            <person name="Xu Y."/>
            <person name="Chain P."/>
            <person name="Chen A."/>
            <person name="Krypides N."/>
            <person name="Mavromatis K."/>
            <person name="Markowitz V."/>
            <person name="Szeto E."/>
            <person name="Ivanova N."/>
            <person name="Mikhailova N."/>
            <person name="Ovchinnikova G."/>
            <person name="Pagani I."/>
            <person name="Pati A."/>
            <person name="Goodwin L."/>
            <person name="Peters L."/>
            <person name="Pitluck S."/>
            <person name="Woyke T."/>
            <person name="Kerfeld C."/>
        </authorList>
    </citation>
    <scope>NUCLEOTIDE SEQUENCE [LARGE SCALE GENOMIC DNA]</scope>
    <source>
        <strain evidence="1 2">PCC 9333</strain>
    </source>
</reference>
<dbReference type="KEGG" id="cep:Cri9333_0503"/>
<name>K9VU21_9CYAN</name>
<dbReference type="RefSeq" id="WP_015201596.1">
    <property type="nucleotide sequence ID" value="NC_019753.1"/>
</dbReference>
<evidence type="ECO:0000313" key="1">
    <source>
        <dbReference type="EMBL" id="AFZ11461.1"/>
    </source>
</evidence>
<keyword evidence="1" id="KW-0378">Hydrolase</keyword>
<dbReference type="GO" id="GO:0004386">
    <property type="term" value="F:helicase activity"/>
    <property type="evidence" value="ECO:0007669"/>
    <property type="project" value="UniProtKB-KW"/>
</dbReference>
<evidence type="ECO:0000313" key="2">
    <source>
        <dbReference type="Proteomes" id="UP000010472"/>
    </source>
</evidence>
<dbReference type="STRING" id="1173022.Cri9333_0503"/>
<keyword evidence="1" id="KW-0547">Nucleotide-binding</keyword>
<accession>K9VU21</accession>
<dbReference type="HOGENOM" id="CLU_1966880_0_0_3"/>